<dbReference type="EMBL" id="CP077080">
    <property type="protein sequence ID" value="QXI55826.1"/>
    <property type="molecule type" value="Genomic_DNA"/>
</dbReference>
<evidence type="ECO:0000313" key="2">
    <source>
        <dbReference type="EMBL" id="QXI55826.1"/>
    </source>
</evidence>
<reference evidence="2 3" key="1">
    <citation type="journal article" date="2021" name="Microorganisms">
        <title>The Ever-Expanding Pseudomonas Genus: Description of 43 New Species and Partition of the Pseudomonas putida Group.</title>
        <authorList>
            <person name="Girard L."/>
            <person name="Lood C."/>
            <person name="Hofte M."/>
            <person name="Vandamme P."/>
            <person name="Rokni-Zadeh H."/>
            <person name="van Noort V."/>
            <person name="Lavigne R."/>
            <person name="De Mot R."/>
        </authorList>
    </citation>
    <scope>NUCLEOTIDE SEQUENCE [LARGE SCALE GENOMIC DNA]</scope>
    <source>
        <strain evidence="2 3">SWRI17</strain>
    </source>
</reference>
<dbReference type="RefSeq" id="WP_217861845.1">
    <property type="nucleotide sequence ID" value="NZ_CP077080.1"/>
</dbReference>
<proteinExistence type="predicted"/>
<gene>
    <name evidence="2" type="ORF">KSS97_13115</name>
</gene>
<protein>
    <submittedName>
        <fullName evidence="2">Uncharacterized protein</fullName>
    </submittedName>
</protein>
<name>A0ABX8QKC5_PSECO</name>
<feature type="coiled-coil region" evidence="1">
    <location>
        <begin position="19"/>
        <end position="46"/>
    </location>
</feature>
<evidence type="ECO:0000256" key="1">
    <source>
        <dbReference type="SAM" id="Coils"/>
    </source>
</evidence>
<dbReference type="Proteomes" id="UP000824066">
    <property type="component" value="Chromosome"/>
</dbReference>
<keyword evidence="3" id="KW-1185">Reference proteome</keyword>
<sequence>MDPYEIEDTSDWLGTPTPLEMYKHSCLMLENEVQELTTQLRKARQDIFGLIEMHAAEAKECAKLRAELRAVQKTLSNHYLEHTTLTNAARSKIAGQSALIAELYHRLKVYEGDSLPDVILGQ</sequence>
<organism evidence="2 3">
    <name type="scientific">Pseudomonas canavaninivorans</name>
    <dbReference type="NCBI Taxonomy" id="2842348"/>
    <lineage>
        <taxon>Bacteria</taxon>
        <taxon>Pseudomonadati</taxon>
        <taxon>Pseudomonadota</taxon>
        <taxon>Gammaproteobacteria</taxon>
        <taxon>Pseudomonadales</taxon>
        <taxon>Pseudomonadaceae</taxon>
        <taxon>Pseudomonas</taxon>
    </lineage>
</organism>
<evidence type="ECO:0000313" key="3">
    <source>
        <dbReference type="Proteomes" id="UP000824066"/>
    </source>
</evidence>
<keyword evidence="1" id="KW-0175">Coiled coil</keyword>
<accession>A0ABX8QKC5</accession>